<comment type="caution">
    <text evidence="1">The sequence shown here is derived from an EMBL/GenBank/DDBJ whole genome shotgun (WGS) entry which is preliminary data.</text>
</comment>
<gene>
    <name evidence="1" type="ORF">BpHYR1_054008</name>
</gene>
<accession>A0A3M7PUP3</accession>
<evidence type="ECO:0000313" key="1">
    <source>
        <dbReference type="EMBL" id="RNA02733.1"/>
    </source>
</evidence>
<reference evidence="1 2" key="1">
    <citation type="journal article" date="2018" name="Sci. Rep.">
        <title>Genomic signatures of local adaptation to the degree of environmental predictability in rotifers.</title>
        <authorList>
            <person name="Franch-Gras L."/>
            <person name="Hahn C."/>
            <person name="Garcia-Roger E.M."/>
            <person name="Carmona M.J."/>
            <person name="Serra M."/>
            <person name="Gomez A."/>
        </authorList>
    </citation>
    <scope>NUCLEOTIDE SEQUENCE [LARGE SCALE GENOMIC DNA]</scope>
    <source>
        <strain evidence="1">HYR1</strain>
    </source>
</reference>
<dbReference type="AlphaFoldDB" id="A0A3M7PUP3"/>
<organism evidence="1 2">
    <name type="scientific">Brachionus plicatilis</name>
    <name type="common">Marine rotifer</name>
    <name type="synonym">Brachionus muelleri</name>
    <dbReference type="NCBI Taxonomy" id="10195"/>
    <lineage>
        <taxon>Eukaryota</taxon>
        <taxon>Metazoa</taxon>
        <taxon>Spiralia</taxon>
        <taxon>Gnathifera</taxon>
        <taxon>Rotifera</taxon>
        <taxon>Eurotatoria</taxon>
        <taxon>Monogononta</taxon>
        <taxon>Pseudotrocha</taxon>
        <taxon>Ploima</taxon>
        <taxon>Brachionidae</taxon>
        <taxon>Brachionus</taxon>
    </lineage>
</organism>
<dbReference type="Proteomes" id="UP000276133">
    <property type="component" value="Unassembled WGS sequence"/>
</dbReference>
<proteinExistence type="predicted"/>
<protein>
    <submittedName>
        <fullName evidence="1">Uncharacterized protein</fullName>
    </submittedName>
</protein>
<name>A0A3M7PUP3_BRAPC</name>
<sequence length="88" mass="10550">MHISYVLFSLCSQLYWLYHTSILNDLKSLYKKAHKNVSKFIEFFLFINLSKFTLVGKTASFQKCWMWSEQTGPFQGRFFADKTYTHFD</sequence>
<evidence type="ECO:0000313" key="2">
    <source>
        <dbReference type="Proteomes" id="UP000276133"/>
    </source>
</evidence>
<dbReference type="EMBL" id="REGN01008773">
    <property type="protein sequence ID" value="RNA02733.1"/>
    <property type="molecule type" value="Genomic_DNA"/>
</dbReference>
<keyword evidence="2" id="KW-1185">Reference proteome</keyword>